<evidence type="ECO:0000256" key="12">
    <source>
        <dbReference type="SAM" id="Phobius"/>
    </source>
</evidence>
<evidence type="ECO:0000256" key="9">
    <source>
        <dbReference type="ARBA" id="ARBA00023004"/>
    </source>
</evidence>
<feature type="compositionally biased region" description="Low complexity" evidence="11">
    <location>
        <begin position="636"/>
        <end position="646"/>
    </location>
</feature>
<dbReference type="GO" id="GO:0140575">
    <property type="term" value="F:transmembrane monodehydroascorbate reductase activity"/>
    <property type="evidence" value="ECO:0007669"/>
    <property type="project" value="InterPro"/>
</dbReference>
<dbReference type="InterPro" id="IPR045150">
    <property type="entry name" value="CYB561D1/2"/>
</dbReference>
<reference evidence="14 15" key="1">
    <citation type="journal article" date="2020" name="Genomics">
        <title>Complete, high-quality genomes from long-read metagenomic sequencing of two wolf lichen thalli reveals enigmatic genome architecture.</title>
        <authorList>
            <person name="McKenzie S.K."/>
            <person name="Walston R.F."/>
            <person name="Allen J.L."/>
        </authorList>
    </citation>
    <scope>NUCLEOTIDE SEQUENCE [LARGE SCALE GENOMIC DNA]</scope>
    <source>
        <strain evidence="14">WasteWater1</strain>
    </source>
</reference>
<sequence length="836" mass="91261">MSPSPTLAPAGSSSYSSNSMTVGDGTWDTTKNTFLLPNLVGLNFATMRYNGMGNRFAQQPHYHDLIRAHGIIAAITFLAIVPAAILIVRFYGRNPRWALRFHIWLQILTLLLTTVIFVLGWFAVGPSRSLTNPHHGIGLAIYVLVLFQFIGGWWVHRREKMKRRLYEPLKVMFHHWIGRLIALLGLAQIPLGLTLYGSPLALFVLYALAVFVLLGTYFILTHLRERRGGNDYDSRYSYGTGSVVEDRRPGRNEGRTGGRTGNLVKGAIAGVGLYALADRFRRRRSKSRIDPVGAPGVGRGGGPEVVGHGRHSSSYVEDEKYSDYSRDHEGDGVWEDRLLRIAAPIGAAGLVARYFDRRYRDRDSDVGEYGPPLGGATAINEGRHGEGRLPPGGPIPLNQPLPENRHPLNQPFPDGQHPLNEPFPHGQRPPNQPLPIGQRSPNRRPSDLTYSNYGSASGEPRRGHGLRDGIATLGVLGLARSIFNRRRERNQDQQLAEEQEARVHGGHLTGDGRPTRHHRPGSSSISSDTTSLTGINRPNHGSGIPPTPAGAYPAGAAGAAVATHERDRNRNEELPLGGIPRNGQVAMPPIPPDPHGIFHADSSGSEVYIGEDGRNHWRHNAGRNAAAAGIAGGATGLAAAEAPEASSSRRDRRDRRQSAGGGTPGVASRPVSVKVKMHDHGRHVTLRRLPEAEAAAEREAREARRRSQERSGRRRGDSASSLSGTDGSADRFRRNQFQERQQAEAMRIESERLAAARAQAQKQKTSMNVPAPPPIPESSSNLRPPRAASIGSPGTYDGNTTEASADYANNRRRRRAERAQAKQAREAKGGKTVEFE</sequence>
<comment type="cofactor">
    <cofactor evidence="1">
        <name>heme b</name>
        <dbReference type="ChEBI" id="CHEBI:60344"/>
    </cofactor>
</comment>
<keyword evidence="7" id="KW-0249">Electron transport</keyword>
<feature type="domain" description="Cytochrome b561" evidence="13">
    <location>
        <begin position="33"/>
        <end position="230"/>
    </location>
</feature>
<evidence type="ECO:0000256" key="6">
    <source>
        <dbReference type="ARBA" id="ARBA00022723"/>
    </source>
</evidence>
<dbReference type="Gene3D" id="1.20.120.1770">
    <property type="match status" value="1"/>
</dbReference>
<accession>A0A8H6FKS1</accession>
<keyword evidence="8 12" id="KW-1133">Transmembrane helix</keyword>
<dbReference type="AlphaFoldDB" id="A0A8H6FKS1"/>
<evidence type="ECO:0000313" key="14">
    <source>
        <dbReference type="EMBL" id="KAF6230298.1"/>
    </source>
</evidence>
<evidence type="ECO:0000259" key="13">
    <source>
        <dbReference type="PROSITE" id="PS50939"/>
    </source>
</evidence>
<evidence type="ECO:0000256" key="3">
    <source>
        <dbReference type="ARBA" id="ARBA00022448"/>
    </source>
</evidence>
<evidence type="ECO:0000256" key="1">
    <source>
        <dbReference type="ARBA" id="ARBA00001970"/>
    </source>
</evidence>
<comment type="caution">
    <text evidence="14">The sequence shown here is derived from an EMBL/GenBank/DDBJ whole genome shotgun (WGS) entry which is preliminary data.</text>
</comment>
<keyword evidence="5 12" id="KW-0812">Transmembrane</keyword>
<feature type="region of interest" description="Disordered" evidence="11">
    <location>
        <begin position="288"/>
        <end position="324"/>
    </location>
</feature>
<comment type="subcellular location">
    <subcellularLocation>
        <location evidence="2">Membrane</location>
        <topology evidence="2">Multi-pass membrane protein</topology>
    </subcellularLocation>
</comment>
<dbReference type="InterPro" id="IPR006593">
    <property type="entry name" value="Cyt_b561/ferric_Rdtase_TM"/>
</dbReference>
<feature type="compositionally biased region" description="Basic and acidic residues" evidence="11">
    <location>
        <begin position="647"/>
        <end position="657"/>
    </location>
</feature>
<organism evidence="14 15">
    <name type="scientific">Letharia lupina</name>
    <dbReference type="NCBI Taxonomy" id="560253"/>
    <lineage>
        <taxon>Eukaryota</taxon>
        <taxon>Fungi</taxon>
        <taxon>Dikarya</taxon>
        <taxon>Ascomycota</taxon>
        <taxon>Pezizomycotina</taxon>
        <taxon>Lecanoromycetes</taxon>
        <taxon>OSLEUM clade</taxon>
        <taxon>Lecanoromycetidae</taxon>
        <taxon>Lecanorales</taxon>
        <taxon>Lecanorineae</taxon>
        <taxon>Parmeliaceae</taxon>
        <taxon>Letharia</taxon>
    </lineage>
</organism>
<feature type="compositionally biased region" description="Basic and acidic residues" evidence="11">
    <location>
        <begin position="563"/>
        <end position="573"/>
    </location>
</feature>
<keyword evidence="10 12" id="KW-0472">Membrane</keyword>
<feature type="compositionally biased region" description="Gly residues" evidence="11">
    <location>
        <begin position="295"/>
        <end position="304"/>
    </location>
</feature>
<dbReference type="RefSeq" id="XP_037157555.1">
    <property type="nucleotide sequence ID" value="XM_037295554.1"/>
</dbReference>
<keyword evidence="4" id="KW-0349">Heme</keyword>
<keyword evidence="15" id="KW-1185">Reference proteome</keyword>
<feature type="region of interest" description="Disordered" evidence="11">
    <location>
        <begin position="363"/>
        <end position="467"/>
    </location>
</feature>
<dbReference type="Proteomes" id="UP000593566">
    <property type="component" value="Unassembled WGS sequence"/>
</dbReference>
<evidence type="ECO:0000256" key="4">
    <source>
        <dbReference type="ARBA" id="ARBA00022617"/>
    </source>
</evidence>
<dbReference type="GeneID" id="59333045"/>
<keyword evidence="9" id="KW-0408">Iron</keyword>
<feature type="transmembrane region" description="Helical" evidence="12">
    <location>
        <begin position="70"/>
        <end position="91"/>
    </location>
</feature>
<proteinExistence type="predicted"/>
<feature type="compositionally biased region" description="Low complexity" evidence="11">
    <location>
        <begin position="549"/>
        <end position="562"/>
    </location>
</feature>
<dbReference type="CDD" id="cd08760">
    <property type="entry name" value="Cyt_b561_FRRS1_like"/>
    <property type="match status" value="1"/>
</dbReference>
<dbReference type="GO" id="GO:0020037">
    <property type="term" value="F:heme binding"/>
    <property type="evidence" value="ECO:0007669"/>
    <property type="project" value="TreeGrafter"/>
</dbReference>
<dbReference type="GO" id="GO:0016020">
    <property type="term" value="C:membrane"/>
    <property type="evidence" value="ECO:0007669"/>
    <property type="project" value="UniProtKB-SubCell"/>
</dbReference>
<feature type="region of interest" description="Disordered" evidence="11">
    <location>
        <begin position="635"/>
        <end position="836"/>
    </location>
</feature>
<dbReference type="EMBL" id="JACCJB010000002">
    <property type="protein sequence ID" value="KAF6230298.1"/>
    <property type="molecule type" value="Genomic_DNA"/>
</dbReference>
<feature type="transmembrane region" description="Helical" evidence="12">
    <location>
        <begin position="202"/>
        <end position="220"/>
    </location>
</feature>
<feature type="compositionally biased region" description="Low complexity" evidence="11">
    <location>
        <begin position="522"/>
        <end position="533"/>
    </location>
</feature>
<protein>
    <recommendedName>
        <fullName evidence="13">Cytochrome b561 domain-containing protein</fullName>
    </recommendedName>
</protein>
<dbReference type="PANTHER" id="PTHR15422:SF24">
    <property type="entry name" value="DOMON RELATED DOMAIN-CONTAINING PROTEIN"/>
    <property type="match status" value="1"/>
</dbReference>
<evidence type="ECO:0000256" key="10">
    <source>
        <dbReference type="ARBA" id="ARBA00023136"/>
    </source>
</evidence>
<evidence type="ECO:0000256" key="7">
    <source>
        <dbReference type="ARBA" id="ARBA00022982"/>
    </source>
</evidence>
<feature type="transmembrane region" description="Helical" evidence="12">
    <location>
        <begin position="176"/>
        <end position="196"/>
    </location>
</feature>
<keyword evidence="6" id="KW-0479">Metal-binding</keyword>
<feature type="transmembrane region" description="Helical" evidence="12">
    <location>
        <begin position="136"/>
        <end position="155"/>
    </location>
</feature>
<feature type="compositionally biased region" description="Low complexity" evidence="11">
    <location>
        <begin position="755"/>
        <end position="764"/>
    </location>
</feature>
<gene>
    <name evidence="14" type="ORF">HO133_004638</name>
</gene>
<feature type="transmembrane region" description="Helical" evidence="12">
    <location>
        <begin position="103"/>
        <end position="124"/>
    </location>
</feature>
<dbReference type="PANTHER" id="PTHR15422">
    <property type="entry name" value="OS05G0565100 PROTEIN"/>
    <property type="match status" value="1"/>
</dbReference>
<feature type="compositionally biased region" description="Basic and acidic residues" evidence="11">
    <location>
        <begin position="817"/>
        <end position="836"/>
    </location>
</feature>
<evidence type="ECO:0000256" key="2">
    <source>
        <dbReference type="ARBA" id="ARBA00004141"/>
    </source>
</evidence>
<evidence type="ECO:0000256" key="8">
    <source>
        <dbReference type="ARBA" id="ARBA00022989"/>
    </source>
</evidence>
<name>A0A8H6FKS1_9LECA</name>
<dbReference type="SMART" id="SM00665">
    <property type="entry name" value="B561"/>
    <property type="match status" value="1"/>
</dbReference>
<feature type="compositionally biased region" description="Basic residues" evidence="11">
    <location>
        <begin position="675"/>
        <end position="686"/>
    </location>
</feature>
<evidence type="ECO:0000256" key="5">
    <source>
        <dbReference type="ARBA" id="ARBA00022692"/>
    </source>
</evidence>
<feature type="region of interest" description="Disordered" evidence="11">
    <location>
        <begin position="489"/>
        <end position="583"/>
    </location>
</feature>
<evidence type="ECO:0000313" key="15">
    <source>
        <dbReference type="Proteomes" id="UP000593566"/>
    </source>
</evidence>
<dbReference type="Pfam" id="PF03188">
    <property type="entry name" value="Cytochrom_B561"/>
    <property type="match status" value="1"/>
</dbReference>
<evidence type="ECO:0000256" key="11">
    <source>
        <dbReference type="SAM" id="MobiDB-lite"/>
    </source>
</evidence>
<feature type="compositionally biased region" description="Basic and acidic residues" evidence="11">
    <location>
        <begin position="728"/>
        <end position="737"/>
    </location>
</feature>
<keyword evidence="3" id="KW-0813">Transport</keyword>
<feature type="compositionally biased region" description="Basic and acidic residues" evidence="11">
    <location>
        <begin position="688"/>
        <end position="717"/>
    </location>
</feature>
<dbReference type="GO" id="GO:0046872">
    <property type="term" value="F:metal ion binding"/>
    <property type="evidence" value="ECO:0007669"/>
    <property type="project" value="UniProtKB-KW"/>
</dbReference>
<dbReference type="PROSITE" id="PS50939">
    <property type="entry name" value="CYTOCHROME_B561"/>
    <property type="match status" value="1"/>
</dbReference>